<dbReference type="EMBL" id="MSFI01000031">
    <property type="protein sequence ID" value="OMP65722.1"/>
    <property type="molecule type" value="Genomic_DNA"/>
</dbReference>
<keyword evidence="2" id="KW-1185">Reference proteome</keyword>
<reference evidence="1 2" key="1">
    <citation type="submission" date="2016-12" db="EMBL/GenBank/DDBJ databases">
        <title>Domibacillus sp. SAB 38T whole genome sequencing.</title>
        <authorList>
            <person name="Verma A."/>
            <person name="Ojha A.K."/>
            <person name="Krishnamurthi S."/>
        </authorList>
    </citation>
    <scope>NUCLEOTIDE SEQUENCE [LARGE SCALE GENOMIC DNA]</scope>
    <source>
        <strain evidence="1 2">SAB 38</strain>
    </source>
</reference>
<dbReference type="STRING" id="1714355.BTO28_15765"/>
<sequence length="90" mass="10307">MTDNRQINGNFAVDSSLIRNGEGGASWASPVHFCNRCGHSMIDPRSFIVEYWSSEQSVYFCWCHSCGFRWELTEMKNITAMELEEGEECS</sequence>
<name>A0A1V2A4D3_9BACI</name>
<accession>A0A1V2A4D3</accession>
<dbReference type="Proteomes" id="UP000188613">
    <property type="component" value="Unassembled WGS sequence"/>
</dbReference>
<comment type="caution">
    <text evidence="1">The sequence shown here is derived from an EMBL/GenBank/DDBJ whole genome shotgun (WGS) entry which is preliminary data.</text>
</comment>
<dbReference type="OrthoDB" id="2679922at2"/>
<protein>
    <submittedName>
        <fullName evidence="1">Uncharacterized protein</fullName>
    </submittedName>
</protein>
<organism evidence="1 2">
    <name type="scientific">Domibacillus epiphyticus</name>
    <dbReference type="NCBI Taxonomy" id="1714355"/>
    <lineage>
        <taxon>Bacteria</taxon>
        <taxon>Bacillati</taxon>
        <taxon>Bacillota</taxon>
        <taxon>Bacilli</taxon>
        <taxon>Bacillales</taxon>
        <taxon>Bacillaceae</taxon>
        <taxon>Domibacillus</taxon>
    </lineage>
</organism>
<dbReference type="AlphaFoldDB" id="A0A1V2A4D3"/>
<dbReference type="RefSeq" id="WP_076768047.1">
    <property type="nucleotide sequence ID" value="NZ_MSFI01000031.1"/>
</dbReference>
<gene>
    <name evidence="1" type="ORF">BTO28_15765</name>
</gene>
<evidence type="ECO:0000313" key="1">
    <source>
        <dbReference type="EMBL" id="OMP65722.1"/>
    </source>
</evidence>
<proteinExistence type="predicted"/>
<evidence type="ECO:0000313" key="2">
    <source>
        <dbReference type="Proteomes" id="UP000188613"/>
    </source>
</evidence>